<reference evidence="3" key="1">
    <citation type="submission" date="2023-07" db="EMBL/GenBank/DDBJ databases">
        <title>Molecular identification of indigenous halophilic bacteria isolated from red sea cost, biodegradation of synthetic dyes and assessment of degraded metabolite toxicity.</title>
        <authorList>
            <person name="Chaieb K."/>
            <person name="Altayb H.N."/>
        </authorList>
    </citation>
    <scope>NUCLEOTIDE SEQUENCE [LARGE SCALE GENOMIC DNA]</scope>
    <source>
        <strain evidence="3">K20</strain>
    </source>
</reference>
<evidence type="ECO:0000313" key="2">
    <source>
        <dbReference type="EMBL" id="MCA2014610.1"/>
    </source>
</evidence>
<dbReference type="PROSITE" id="PS51186">
    <property type="entry name" value="GNAT"/>
    <property type="match status" value="1"/>
</dbReference>
<organism evidence="2 3">
    <name type="scientific">Vibrio tritonius</name>
    <dbReference type="NCBI Taxonomy" id="1435069"/>
    <lineage>
        <taxon>Bacteria</taxon>
        <taxon>Pseudomonadati</taxon>
        <taxon>Pseudomonadota</taxon>
        <taxon>Gammaproteobacteria</taxon>
        <taxon>Vibrionales</taxon>
        <taxon>Vibrionaceae</taxon>
        <taxon>Vibrio</taxon>
    </lineage>
</organism>
<keyword evidence="3" id="KW-1185">Reference proteome</keyword>
<evidence type="ECO:0000313" key="3">
    <source>
        <dbReference type="Proteomes" id="UP001199044"/>
    </source>
</evidence>
<proteinExistence type="predicted"/>
<dbReference type="InterPro" id="IPR051908">
    <property type="entry name" value="Ribosomal_N-acetyltransferase"/>
</dbReference>
<dbReference type="RefSeq" id="WP_225249253.1">
    <property type="nucleotide sequence ID" value="NZ_JAIWIU010000004.1"/>
</dbReference>
<dbReference type="Pfam" id="PF13302">
    <property type="entry name" value="Acetyltransf_3"/>
    <property type="match status" value="1"/>
</dbReference>
<comment type="caution">
    <text evidence="2">The sequence shown here is derived from an EMBL/GenBank/DDBJ whole genome shotgun (WGS) entry which is preliminary data.</text>
</comment>
<dbReference type="InterPro" id="IPR000182">
    <property type="entry name" value="GNAT_dom"/>
</dbReference>
<dbReference type="InterPro" id="IPR016181">
    <property type="entry name" value="Acyl_CoA_acyltransferase"/>
</dbReference>
<gene>
    <name evidence="2" type="ORF">LDJ79_00710</name>
</gene>
<dbReference type="PANTHER" id="PTHR43441:SF3">
    <property type="entry name" value="ACETYLTRANSFERASE"/>
    <property type="match status" value="1"/>
</dbReference>
<dbReference type="Proteomes" id="UP001199044">
    <property type="component" value="Unassembled WGS sequence"/>
</dbReference>
<dbReference type="SUPFAM" id="SSF55729">
    <property type="entry name" value="Acyl-CoA N-acyltransferases (Nat)"/>
    <property type="match status" value="1"/>
</dbReference>
<protein>
    <submittedName>
        <fullName evidence="2">GNAT family N-acetyltransferase</fullName>
    </submittedName>
</protein>
<sequence>MPPSLEDLPIMLAALQSNKEHLSPFLPWLPNVLSEEQLKQSIIEAMDSFEKFEGEQRYSLFNKENGVLVGVIGLIVRDQSVPYFEIGYWLAQDYVGQGYISEAVLALEHYAFTELKAQRIEIKAAQTNLKSRAVPERNGYQLEGVLQKARRLPSGVLDNTVIYAKTRPTRHVVIEDLIVKSSR</sequence>
<dbReference type="Gene3D" id="3.40.630.30">
    <property type="match status" value="1"/>
</dbReference>
<accession>A0ABS7YG22</accession>
<feature type="domain" description="N-acetyltransferase" evidence="1">
    <location>
        <begin position="10"/>
        <end position="168"/>
    </location>
</feature>
<dbReference type="PANTHER" id="PTHR43441">
    <property type="entry name" value="RIBOSOMAL-PROTEIN-SERINE ACETYLTRANSFERASE"/>
    <property type="match status" value="1"/>
</dbReference>
<dbReference type="EMBL" id="JAIWIU010000004">
    <property type="protein sequence ID" value="MCA2014610.1"/>
    <property type="molecule type" value="Genomic_DNA"/>
</dbReference>
<evidence type="ECO:0000259" key="1">
    <source>
        <dbReference type="PROSITE" id="PS51186"/>
    </source>
</evidence>
<name>A0ABS7YG22_9VIBR</name>